<evidence type="ECO:0000256" key="2">
    <source>
        <dbReference type="SAM" id="MobiDB-lite"/>
    </source>
</evidence>
<accession>A0A9N9L3Y9</accession>
<proteinExistence type="predicted"/>
<evidence type="ECO:0000256" key="1">
    <source>
        <dbReference type="SAM" id="Coils"/>
    </source>
</evidence>
<reference evidence="3" key="1">
    <citation type="submission" date="2021-07" db="EMBL/GenBank/DDBJ databases">
        <authorList>
            <person name="Durling M."/>
        </authorList>
    </citation>
    <scope>NUCLEOTIDE SEQUENCE</scope>
</reference>
<dbReference type="EMBL" id="CAJVRL010000084">
    <property type="protein sequence ID" value="CAG8958674.1"/>
    <property type="molecule type" value="Genomic_DNA"/>
</dbReference>
<keyword evidence="1" id="KW-0175">Coiled coil</keyword>
<feature type="compositionally biased region" description="Basic and acidic residues" evidence="2">
    <location>
        <begin position="425"/>
        <end position="437"/>
    </location>
</feature>
<feature type="compositionally biased region" description="Polar residues" evidence="2">
    <location>
        <begin position="7"/>
        <end position="29"/>
    </location>
</feature>
<feature type="region of interest" description="Disordered" evidence="2">
    <location>
        <begin position="273"/>
        <end position="313"/>
    </location>
</feature>
<protein>
    <submittedName>
        <fullName evidence="3">Uncharacterized protein</fullName>
    </submittedName>
</protein>
<organism evidence="3 4">
    <name type="scientific">Hymenoscyphus fraxineus</name>
    <dbReference type="NCBI Taxonomy" id="746836"/>
    <lineage>
        <taxon>Eukaryota</taxon>
        <taxon>Fungi</taxon>
        <taxon>Dikarya</taxon>
        <taxon>Ascomycota</taxon>
        <taxon>Pezizomycotina</taxon>
        <taxon>Leotiomycetes</taxon>
        <taxon>Helotiales</taxon>
        <taxon>Helotiaceae</taxon>
        <taxon>Hymenoscyphus</taxon>
    </lineage>
</organism>
<keyword evidence="4" id="KW-1185">Reference proteome</keyword>
<feature type="compositionally biased region" description="Basic and acidic residues" evidence="2">
    <location>
        <begin position="452"/>
        <end position="461"/>
    </location>
</feature>
<feature type="compositionally biased region" description="Low complexity" evidence="2">
    <location>
        <begin position="30"/>
        <end position="42"/>
    </location>
</feature>
<dbReference type="OrthoDB" id="5404651at2759"/>
<feature type="region of interest" description="Disordered" evidence="2">
    <location>
        <begin position="1"/>
        <end position="116"/>
    </location>
</feature>
<dbReference type="AlphaFoldDB" id="A0A9N9L3Y9"/>
<feature type="region of interest" description="Disordered" evidence="2">
    <location>
        <begin position="331"/>
        <end position="377"/>
    </location>
</feature>
<dbReference type="Proteomes" id="UP000696280">
    <property type="component" value="Unassembled WGS sequence"/>
</dbReference>
<feature type="coiled-coil region" evidence="1">
    <location>
        <begin position="213"/>
        <end position="261"/>
    </location>
</feature>
<comment type="caution">
    <text evidence="3">The sequence shown here is derived from an EMBL/GenBank/DDBJ whole genome shotgun (WGS) entry which is preliminary data.</text>
</comment>
<gene>
    <name evidence="3" type="ORF">HYFRA_00011516</name>
</gene>
<feature type="region of interest" description="Disordered" evidence="2">
    <location>
        <begin position="487"/>
        <end position="521"/>
    </location>
</feature>
<feature type="compositionally biased region" description="Polar residues" evidence="2">
    <location>
        <begin position="440"/>
        <end position="450"/>
    </location>
</feature>
<name>A0A9N9L3Y9_9HELO</name>
<feature type="compositionally biased region" description="Polar residues" evidence="2">
    <location>
        <begin position="358"/>
        <end position="377"/>
    </location>
</feature>
<feature type="region of interest" description="Disordered" evidence="2">
    <location>
        <begin position="398"/>
        <end position="467"/>
    </location>
</feature>
<feature type="compositionally biased region" description="Polar residues" evidence="2">
    <location>
        <begin position="86"/>
        <end position="95"/>
    </location>
</feature>
<evidence type="ECO:0000313" key="4">
    <source>
        <dbReference type="Proteomes" id="UP000696280"/>
    </source>
</evidence>
<evidence type="ECO:0000313" key="3">
    <source>
        <dbReference type="EMBL" id="CAG8958674.1"/>
    </source>
</evidence>
<feature type="compositionally biased region" description="Polar residues" evidence="2">
    <location>
        <begin position="283"/>
        <end position="295"/>
    </location>
</feature>
<sequence length="521" mass="57497">MNETPDDSSQSSRLLTPTTMSSQSSVVEDTSTPVRTSTPSTPHNQNLDLPPMVKNDRASSPNTSLLAVPGTSSLTPPPSSQVPSMRTATHTASRLSTPDPSSLTSPPPTATNGMKRDMATTGSVANITQDKVTNASAEELREMLQSVLSENKKLDIAAREARMSAAHYKLQHNLLTIESEEAVKHLEVEHDMTLREVELLQLRVQDARDPPELERYRNKSKMLQEEVHRLNDNLRKAKRIIISKEDDIIDLEIECKQLRERIRVNRAHINEMRSPGGIFHNPSLHNSPATPQQYRATPRHTPMTNQSIRRARDQSQEPFAALLLADRVLSQENNSAPSTPIVARRPEQQRTPNRHNRNVQSLSSLPTTPGSARQAANSTLLPSAQFSSHAEARVASTLAAGAVQKPRERRRKSRDSTISASDSEEIARATAEYREESQEVTESQASQSATEMLRRDPRESFEVAASRATTPVVQAKIYGTITKSSVDKRKRLPDGSESSHAVKKHRAATGVGLGIGFESSR</sequence>